<dbReference type="AlphaFoldDB" id="A0AA88TDW8"/>
<gene>
    <name evidence="1" type="ORF">Q5P01_002368</name>
</gene>
<comment type="caution">
    <text evidence="1">The sequence shown here is derived from an EMBL/GenBank/DDBJ whole genome shotgun (WGS) entry which is preliminary data.</text>
</comment>
<keyword evidence="2" id="KW-1185">Reference proteome</keyword>
<organism evidence="1 2">
    <name type="scientific">Channa striata</name>
    <name type="common">Snakehead murrel</name>
    <name type="synonym">Ophicephalus striatus</name>
    <dbReference type="NCBI Taxonomy" id="64152"/>
    <lineage>
        <taxon>Eukaryota</taxon>
        <taxon>Metazoa</taxon>
        <taxon>Chordata</taxon>
        <taxon>Craniata</taxon>
        <taxon>Vertebrata</taxon>
        <taxon>Euteleostomi</taxon>
        <taxon>Actinopterygii</taxon>
        <taxon>Neopterygii</taxon>
        <taxon>Teleostei</taxon>
        <taxon>Neoteleostei</taxon>
        <taxon>Acanthomorphata</taxon>
        <taxon>Anabantaria</taxon>
        <taxon>Anabantiformes</taxon>
        <taxon>Channoidei</taxon>
        <taxon>Channidae</taxon>
        <taxon>Channa</taxon>
    </lineage>
</organism>
<dbReference type="EMBL" id="JAUPFM010000001">
    <property type="protein sequence ID" value="KAK2862835.1"/>
    <property type="molecule type" value="Genomic_DNA"/>
</dbReference>
<name>A0AA88TDW8_CHASR</name>
<accession>A0AA88TDW8</accession>
<sequence length="307" mass="33654">MPSFSRPLQLILTWQGRYHDQKVVHPGRGSAIALGCADPCEFPKCGNLDCIICGSGDCVRALPGFRVCKDKDVGVRERRSSLKCRASCACDFWLFQSWFTAASVQQEPPSARVLRLGMPSFSRPLQLILTWQGDTMIKKVVHPGRGSAIALGCADPCEFPKCGNLDCIICGSGDCVRALPWFSCKVVHPGRGSAIALGCADPCEFPKCGNLDCIICGSGDCVRALPWFSCVQRQRCRCPREAVILEVPCVVPLVTFGFFSRGSRLLQFSRSVLHKQIGCLASKLDYIFAFLGKLIVEVFLSTTTLYE</sequence>
<dbReference type="Proteomes" id="UP001187415">
    <property type="component" value="Unassembled WGS sequence"/>
</dbReference>
<proteinExistence type="predicted"/>
<evidence type="ECO:0000313" key="2">
    <source>
        <dbReference type="Proteomes" id="UP001187415"/>
    </source>
</evidence>
<evidence type="ECO:0000313" key="1">
    <source>
        <dbReference type="EMBL" id="KAK2862835.1"/>
    </source>
</evidence>
<reference evidence="1" key="1">
    <citation type="submission" date="2023-07" db="EMBL/GenBank/DDBJ databases">
        <title>Chromosome-level Genome Assembly of Striped Snakehead (Channa striata).</title>
        <authorList>
            <person name="Liu H."/>
        </authorList>
    </citation>
    <scope>NUCLEOTIDE SEQUENCE</scope>
    <source>
        <strain evidence="1">Gz</strain>
        <tissue evidence="1">Muscle</tissue>
    </source>
</reference>
<protein>
    <submittedName>
        <fullName evidence="1">Uncharacterized protein</fullName>
    </submittedName>
</protein>